<sequence length="371" mass="42500">MDKRRRNGLIGFFLLLIVFGTHTVSVYADNESRGSVNTVAPGTEALVQKGLTIAEIDRELARLKNEEATLTGQMSSNEQLIAAQDKLVEAKRQQAGRVLRSYYMGERDSLWLLLLSVDSFQNAIRTFEYLDMIITSDKRKLTAFRTARTELQNRQNELNATRSKLQQAQTDYLAQRDRLIRLQDELDAQLAGNEEAKAVMQRIQEVTVTWQQKGIPLFRTYFQALAETMKSLPELAAKAAPDGRIRLSFDGLNAIFTLSDSDLNDFLRSKNELFRDLTFRFVQDGLQAGGKRDDLELNMEGVYVWNEEKRLIEFQVKKLTFNGLDLPDTTIRDLEKQVDLSLNPRAFHALFIPTQIKQEEGKLTIRLKINF</sequence>
<comment type="caution">
    <text evidence="2">The sequence shown here is derived from an EMBL/GenBank/DDBJ whole genome shotgun (WGS) entry which is preliminary data.</text>
</comment>
<keyword evidence="3" id="KW-1185">Reference proteome</keyword>
<dbReference type="Proteomes" id="UP001589776">
    <property type="component" value="Unassembled WGS sequence"/>
</dbReference>
<proteinExistence type="predicted"/>
<name>A0ABV6DUI4_9BACL</name>
<organism evidence="2 3">
    <name type="scientific">Paenibacillus chartarius</name>
    <dbReference type="NCBI Taxonomy" id="747481"/>
    <lineage>
        <taxon>Bacteria</taxon>
        <taxon>Bacillati</taxon>
        <taxon>Bacillota</taxon>
        <taxon>Bacilli</taxon>
        <taxon>Bacillales</taxon>
        <taxon>Paenibacillaceae</taxon>
        <taxon>Paenibacillus</taxon>
    </lineage>
</organism>
<feature type="coiled-coil region" evidence="1">
    <location>
        <begin position="46"/>
        <end position="73"/>
    </location>
</feature>
<reference evidence="2 3" key="1">
    <citation type="submission" date="2024-09" db="EMBL/GenBank/DDBJ databases">
        <authorList>
            <person name="Sun Q."/>
            <person name="Mori K."/>
        </authorList>
    </citation>
    <scope>NUCLEOTIDE SEQUENCE [LARGE SCALE GENOMIC DNA]</scope>
    <source>
        <strain evidence="2 3">CCM 7759</strain>
    </source>
</reference>
<evidence type="ECO:0000313" key="2">
    <source>
        <dbReference type="EMBL" id="MFC0216328.1"/>
    </source>
</evidence>
<accession>A0ABV6DUI4</accession>
<keyword evidence="1" id="KW-0175">Coiled coil</keyword>
<dbReference type="Gene3D" id="6.10.250.3150">
    <property type="match status" value="1"/>
</dbReference>
<evidence type="ECO:0000313" key="3">
    <source>
        <dbReference type="Proteomes" id="UP001589776"/>
    </source>
</evidence>
<gene>
    <name evidence="2" type="ORF">ACFFK0_28425</name>
</gene>
<dbReference type="EMBL" id="JBHLWN010000117">
    <property type="protein sequence ID" value="MFC0216328.1"/>
    <property type="molecule type" value="Genomic_DNA"/>
</dbReference>
<protein>
    <submittedName>
        <fullName evidence="2">Coiled-coil domain-containing protein</fullName>
    </submittedName>
</protein>
<feature type="coiled-coil region" evidence="1">
    <location>
        <begin position="148"/>
        <end position="185"/>
    </location>
</feature>
<evidence type="ECO:0000256" key="1">
    <source>
        <dbReference type="SAM" id="Coils"/>
    </source>
</evidence>
<dbReference type="RefSeq" id="WP_377474391.1">
    <property type="nucleotide sequence ID" value="NZ_JBHLWN010000117.1"/>
</dbReference>